<dbReference type="OMA" id="KVHLYND"/>
<reference evidence="4 5" key="1">
    <citation type="submission" date="2012-10" db="EMBL/GenBank/DDBJ databases">
        <authorList>
            <person name="Zafar N."/>
            <person name="Inman J."/>
            <person name="Hall N."/>
            <person name="Lorenzi H."/>
            <person name="Caler E."/>
        </authorList>
    </citation>
    <scope>NUCLEOTIDE SEQUENCE [LARGE SCALE GENOMIC DNA]</scope>
    <source>
        <strain evidence="4 5">IP1</strain>
    </source>
</reference>
<evidence type="ECO:0000313" key="5">
    <source>
        <dbReference type="Proteomes" id="UP000014680"/>
    </source>
</evidence>
<dbReference type="OrthoDB" id="19492at2759"/>
<protein>
    <submittedName>
        <fullName evidence="4">Uncharacterized protein</fullName>
    </submittedName>
</protein>
<dbReference type="GO" id="GO:0000724">
    <property type="term" value="P:double-strand break repair via homologous recombination"/>
    <property type="evidence" value="ECO:0007669"/>
    <property type="project" value="TreeGrafter"/>
</dbReference>
<evidence type="ECO:0000256" key="3">
    <source>
        <dbReference type="ARBA" id="ARBA00023204"/>
    </source>
</evidence>
<dbReference type="SUPFAM" id="SSF46785">
    <property type="entry name" value="Winged helix' DNA-binding domain"/>
    <property type="match status" value="1"/>
</dbReference>
<comment type="similarity">
    <text evidence="1">Belongs to the SWI5/SAE3 family.</text>
</comment>
<dbReference type="PANTHER" id="PTHR28529">
    <property type="entry name" value="DNA REPAIR PROTEIN SWI5 HOMOLOG"/>
    <property type="match status" value="1"/>
</dbReference>
<keyword evidence="3" id="KW-0234">DNA repair</keyword>
<dbReference type="GeneID" id="14883629"/>
<keyword evidence="5" id="KW-1185">Reference proteome</keyword>
<organism evidence="4 5">
    <name type="scientific">Entamoeba invadens IP1</name>
    <dbReference type="NCBI Taxonomy" id="370355"/>
    <lineage>
        <taxon>Eukaryota</taxon>
        <taxon>Amoebozoa</taxon>
        <taxon>Evosea</taxon>
        <taxon>Archamoebae</taxon>
        <taxon>Mastigamoebida</taxon>
        <taxon>Entamoebidae</taxon>
        <taxon>Entamoeba</taxon>
    </lineage>
</organism>
<accession>A0A0A1TVZ6</accession>
<dbReference type="VEuPathDB" id="AmoebaDB:EIN_172710"/>
<dbReference type="Gene3D" id="1.20.5.170">
    <property type="match status" value="1"/>
</dbReference>
<gene>
    <name evidence="4" type="ORF">EIN_172710</name>
</gene>
<name>A0A0A1TVZ6_ENTIV</name>
<dbReference type="KEGG" id="eiv:EIN_172710"/>
<dbReference type="InterPro" id="IPR010760">
    <property type="entry name" value="DNA-repair_Swi5"/>
</dbReference>
<dbReference type="EMBL" id="KB207112">
    <property type="protein sequence ID" value="ELP84626.1"/>
    <property type="molecule type" value="Genomic_DNA"/>
</dbReference>
<dbReference type="PANTHER" id="PTHR28529:SF2">
    <property type="entry name" value="DNA REPAIR PROTEIN SWI5 HOMOLOG"/>
    <property type="match status" value="1"/>
</dbReference>
<proteinExistence type="inferred from homology"/>
<dbReference type="InterPro" id="IPR036390">
    <property type="entry name" value="WH_DNA-bd_sf"/>
</dbReference>
<dbReference type="AlphaFoldDB" id="A0A0A1TVZ6"/>
<dbReference type="Proteomes" id="UP000014680">
    <property type="component" value="Unassembled WGS sequence"/>
</dbReference>
<dbReference type="GO" id="GO:0034974">
    <property type="term" value="C:Swi5-Swi2 complex"/>
    <property type="evidence" value="ECO:0007669"/>
    <property type="project" value="TreeGrafter"/>
</dbReference>
<sequence length="140" mass="15848">MTDVLKVLRVLEKSPSTVSEIITATELDKEKVITILSHLGTEGITSKKKISDEEFYYSRVVPAQSEIDKMKAEIIELNKSFFESSAKISDFEKTSKNSLEKVHLYNDTKDVGQMLLGKLGQLEGKTIHELYDDYGLDQED</sequence>
<keyword evidence="2" id="KW-0227">DNA damage</keyword>
<dbReference type="GO" id="GO:0032798">
    <property type="term" value="C:Swi5-Sfr1 complex"/>
    <property type="evidence" value="ECO:0007669"/>
    <property type="project" value="TreeGrafter"/>
</dbReference>
<evidence type="ECO:0000313" key="4">
    <source>
        <dbReference type="EMBL" id="ELP84626.1"/>
    </source>
</evidence>
<evidence type="ECO:0000256" key="1">
    <source>
        <dbReference type="ARBA" id="ARBA00008060"/>
    </source>
</evidence>
<dbReference type="RefSeq" id="XP_004183972.1">
    <property type="nucleotide sequence ID" value="XM_004183924.1"/>
</dbReference>
<dbReference type="Pfam" id="PF07061">
    <property type="entry name" value="Swi5"/>
    <property type="match status" value="1"/>
</dbReference>
<evidence type="ECO:0000256" key="2">
    <source>
        <dbReference type="ARBA" id="ARBA00022763"/>
    </source>
</evidence>